<dbReference type="Pfam" id="PF18138">
    <property type="entry name" value="bacHORMA_1"/>
    <property type="match status" value="1"/>
</dbReference>
<dbReference type="RefSeq" id="WP_304183293.1">
    <property type="nucleotide sequence ID" value="NZ_DRGM01000155.1"/>
</dbReference>
<evidence type="ECO:0000259" key="2">
    <source>
        <dbReference type="Pfam" id="PF18138"/>
    </source>
</evidence>
<name>A0A7V1D0F7_9GAMM</name>
<organism evidence="3">
    <name type="scientific">Pseudoalteromonas prydzensis</name>
    <dbReference type="NCBI Taxonomy" id="182141"/>
    <lineage>
        <taxon>Bacteria</taxon>
        <taxon>Pseudomonadati</taxon>
        <taxon>Pseudomonadota</taxon>
        <taxon>Gammaproteobacteria</taxon>
        <taxon>Alteromonadales</taxon>
        <taxon>Pseudoalteromonadaceae</taxon>
        <taxon>Pseudoalteromonas</taxon>
    </lineage>
</organism>
<dbReference type="EMBL" id="DRGM01000155">
    <property type="protein sequence ID" value="HEA17671.1"/>
    <property type="molecule type" value="Genomic_DNA"/>
</dbReference>
<protein>
    <recommendedName>
        <fullName evidence="2">Bacterial HORMA domain-containing protein</fullName>
    </recommendedName>
</protein>
<feature type="region of interest" description="Disordered" evidence="1">
    <location>
        <begin position="82"/>
        <end position="103"/>
    </location>
</feature>
<gene>
    <name evidence="3" type="ORF">ENH88_14765</name>
</gene>
<reference evidence="3" key="1">
    <citation type="journal article" date="2020" name="mSystems">
        <title>Genome- and Community-Level Interaction Insights into Carbon Utilization and Element Cycling Functions of Hydrothermarchaeota in Hydrothermal Sediment.</title>
        <authorList>
            <person name="Zhou Z."/>
            <person name="Liu Y."/>
            <person name="Xu W."/>
            <person name="Pan J."/>
            <person name="Luo Z.H."/>
            <person name="Li M."/>
        </authorList>
    </citation>
    <scope>NUCLEOTIDE SEQUENCE [LARGE SCALE GENOMIC DNA]</scope>
    <source>
        <strain evidence="3">HyVt-346</strain>
    </source>
</reference>
<accession>A0A7V1D0F7</accession>
<feature type="region of interest" description="Disordered" evidence="1">
    <location>
        <begin position="140"/>
        <end position="166"/>
    </location>
</feature>
<dbReference type="Proteomes" id="UP000886188">
    <property type="component" value="Unassembled WGS sequence"/>
</dbReference>
<comment type="caution">
    <text evidence="3">The sequence shown here is derived from an EMBL/GenBank/DDBJ whole genome shotgun (WGS) entry which is preliminary data.</text>
</comment>
<evidence type="ECO:0000313" key="3">
    <source>
        <dbReference type="EMBL" id="HEA17671.1"/>
    </source>
</evidence>
<proteinExistence type="predicted"/>
<sequence>MSSSYSSTYSSSYTEADVEQVVLNVKADLIMIADSSKAMNRDEAEKYAHDIELAAKNGYLNKVDVTLLNAFGSEVKATTYSFTDGDDATDTSRPGGVRWPETPSGQIRVVLHPKAAWDNEPEKASKLPWKMNWGPTNVDISHSGLTPSGNRGYSSNGFGANRNDFS</sequence>
<evidence type="ECO:0000256" key="1">
    <source>
        <dbReference type="SAM" id="MobiDB-lite"/>
    </source>
</evidence>
<dbReference type="InterPro" id="IPR041162">
    <property type="entry name" value="Bact_HORMA_1"/>
</dbReference>
<feature type="domain" description="Bacterial HORMA" evidence="2">
    <location>
        <begin position="4"/>
        <end position="165"/>
    </location>
</feature>
<dbReference type="AlphaFoldDB" id="A0A7V1D0F7"/>